<dbReference type="Gene3D" id="3.30.450.20">
    <property type="entry name" value="PAS domain"/>
    <property type="match status" value="1"/>
</dbReference>
<feature type="transmembrane region" description="Helical" evidence="2">
    <location>
        <begin position="35"/>
        <end position="55"/>
    </location>
</feature>
<comment type="caution">
    <text evidence="7">The sequence shown here is derived from an EMBL/GenBank/DDBJ whole genome shotgun (WGS) entry which is preliminary data.</text>
</comment>
<feature type="transmembrane region" description="Helical" evidence="2">
    <location>
        <begin position="287"/>
        <end position="309"/>
    </location>
</feature>
<evidence type="ECO:0000313" key="7">
    <source>
        <dbReference type="EMBL" id="THV21359.1"/>
    </source>
</evidence>
<dbReference type="InterPro" id="IPR000160">
    <property type="entry name" value="GGDEF_dom"/>
</dbReference>
<name>A0A4S8P1D8_9HYPH</name>
<dbReference type="SMART" id="SM00091">
    <property type="entry name" value="PAS"/>
    <property type="match status" value="1"/>
</dbReference>
<dbReference type="OrthoDB" id="9814202at2"/>
<dbReference type="Pfam" id="PF00563">
    <property type="entry name" value="EAL"/>
    <property type="match status" value="1"/>
</dbReference>
<proteinExistence type="predicted"/>
<dbReference type="CDD" id="cd00130">
    <property type="entry name" value="PAS"/>
    <property type="match status" value="1"/>
</dbReference>
<dbReference type="InterPro" id="IPR001633">
    <property type="entry name" value="EAL_dom"/>
</dbReference>
<keyword evidence="2" id="KW-0472">Membrane</keyword>
<dbReference type="NCBIfam" id="TIGR00254">
    <property type="entry name" value="GGDEF"/>
    <property type="match status" value="1"/>
</dbReference>
<dbReference type="PROSITE" id="PS50883">
    <property type="entry name" value="EAL"/>
    <property type="match status" value="1"/>
</dbReference>
<dbReference type="SUPFAM" id="SSF55785">
    <property type="entry name" value="PYP-like sensor domain (PAS domain)"/>
    <property type="match status" value="1"/>
</dbReference>
<feature type="domain" description="CHASE" evidence="4">
    <location>
        <begin position="132"/>
        <end position="226"/>
    </location>
</feature>
<keyword evidence="8" id="KW-1185">Reference proteome</keyword>
<dbReference type="InterPro" id="IPR013655">
    <property type="entry name" value="PAS_fold_3"/>
</dbReference>
<evidence type="ECO:0000259" key="4">
    <source>
        <dbReference type="PROSITE" id="PS50839"/>
    </source>
</evidence>
<evidence type="ECO:0000256" key="1">
    <source>
        <dbReference type="SAM" id="Coils"/>
    </source>
</evidence>
<dbReference type="PANTHER" id="PTHR44757:SF2">
    <property type="entry name" value="BIOFILM ARCHITECTURE MAINTENANCE PROTEIN MBAA"/>
    <property type="match status" value="1"/>
</dbReference>
<evidence type="ECO:0000259" key="3">
    <source>
        <dbReference type="PROSITE" id="PS50112"/>
    </source>
</evidence>
<dbReference type="CDD" id="cd01948">
    <property type="entry name" value="EAL"/>
    <property type="match status" value="1"/>
</dbReference>
<dbReference type="SMART" id="SM01079">
    <property type="entry name" value="CHASE"/>
    <property type="match status" value="1"/>
</dbReference>
<dbReference type="SMART" id="SM00267">
    <property type="entry name" value="GGDEF"/>
    <property type="match status" value="1"/>
</dbReference>
<dbReference type="SUPFAM" id="SSF55073">
    <property type="entry name" value="Nucleotide cyclase"/>
    <property type="match status" value="1"/>
</dbReference>
<dbReference type="InterPro" id="IPR035965">
    <property type="entry name" value="PAS-like_dom_sf"/>
</dbReference>
<dbReference type="Pfam" id="PF00990">
    <property type="entry name" value="GGDEF"/>
    <property type="match status" value="1"/>
</dbReference>
<dbReference type="PROSITE" id="PS50887">
    <property type="entry name" value="GGDEF"/>
    <property type="match status" value="1"/>
</dbReference>
<accession>A0A4S8P1D8</accession>
<gene>
    <name evidence="7" type="ORF">FAA97_15170</name>
</gene>
<dbReference type="GO" id="GO:0003824">
    <property type="term" value="F:catalytic activity"/>
    <property type="evidence" value="ECO:0007669"/>
    <property type="project" value="UniProtKB-ARBA"/>
</dbReference>
<dbReference type="Gene3D" id="3.30.70.270">
    <property type="match status" value="1"/>
</dbReference>
<dbReference type="NCBIfam" id="TIGR00229">
    <property type="entry name" value="sensory_box"/>
    <property type="match status" value="1"/>
</dbReference>
<organism evidence="7 8">
    <name type="scientific">Peteryoungia ipomoeae</name>
    <dbReference type="NCBI Taxonomy" id="1210932"/>
    <lineage>
        <taxon>Bacteria</taxon>
        <taxon>Pseudomonadati</taxon>
        <taxon>Pseudomonadota</taxon>
        <taxon>Alphaproteobacteria</taxon>
        <taxon>Hyphomicrobiales</taxon>
        <taxon>Rhizobiaceae</taxon>
        <taxon>Peteryoungia</taxon>
    </lineage>
</organism>
<dbReference type="Proteomes" id="UP000308828">
    <property type="component" value="Unassembled WGS sequence"/>
</dbReference>
<dbReference type="Gene3D" id="3.20.20.450">
    <property type="entry name" value="EAL domain"/>
    <property type="match status" value="1"/>
</dbReference>
<dbReference type="CDD" id="cd01949">
    <property type="entry name" value="GGDEF"/>
    <property type="match status" value="1"/>
</dbReference>
<keyword evidence="2" id="KW-0812">Transmembrane</keyword>
<dbReference type="InterPro" id="IPR029787">
    <property type="entry name" value="Nucleotide_cyclase"/>
</dbReference>
<protein>
    <submittedName>
        <fullName evidence="7">EAL domain-containing protein</fullName>
    </submittedName>
</protein>
<keyword evidence="2" id="KW-1133">Transmembrane helix</keyword>
<dbReference type="InterPro" id="IPR006189">
    <property type="entry name" value="CHASE_dom"/>
</dbReference>
<feature type="domain" description="PAS" evidence="3">
    <location>
        <begin position="331"/>
        <end position="402"/>
    </location>
</feature>
<dbReference type="SUPFAM" id="SSF141868">
    <property type="entry name" value="EAL domain-like"/>
    <property type="match status" value="1"/>
</dbReference>
<reference evidence="7 8" key="1">
    <citation type="submission" date="2019-04" db="EMBL/GenBank/DDBJ databases">
        <title>Genome sequence of strain shin9-1.</title>
        <authorList>
            <person name="Gao J."/>
            <person name="Sun J."/>
        </authorList>
    </citation>
    <scope>NUCLEOTIDE SEQUENCE [LARGE SCALE GENOMIC DNA]</scope>
    <source>
        <strain evidence="8">shin9-1</strain>
    </source>
</reference>
<dbReference type="SMART" id="SM00052">
    <property type="entry name" value="EAL"/>
    <property type="match status" value="1"/>
</dbReference>
<evidence type="ECO:0000313" key="8">
    <source>
        <dbReference type="Proteomes" id="UP000308828"/>
    </source>
</evidence>
<dbReference type="PROSITE" id="PS50112">
    <property type="entry name" value="PAS"/>
    <property type="match status" value="1"/>
</dbReference>
<feature type="coiled-coil region" evidence="1">
    <location>
        <begin position="451"/>
        <end position="478"/>
    </location>
</feature>
<evidence type="ECO:0000259" key="6">
    <source>
        <dbReference type="PROSITE" id="PS50887"/>
    </source>
</evidence>
<dbReference type="InterPro" id="IPR000014">
    <property type="entry name" value="PAS"/>
</dbReference>
<dbReference type="InterPro" id="IPR035919">
    <property type="entry name" value="EAL_sf"/>
</dbReference>
<dbReference type="PROSITE" id="PS50839">
    <property type="entry name" value="CHASE"/>
    <property type="match status" value="1"/>
</dbReference>
<dbReference type="Pfam" id="PF08447">
    <property type="entry name" value="PAS_3"/>
    <property type="match status" value="1"/>
</dbReference>
<dbReference type="AlphaFoldDB" id="A0A4S8P1D8"/>
<dbReference type="InterPro" id="IPR052155">
    <property type="entry name" value="Biofilm_reg_signaling"/>
</dbReference>
<keyword evidence="1" id="KW-0175">Coiled coil</keyword>
<dbReference type="InterPro" id="IPR043128">
    <property type="entry name" value="Rev_trsase/Diguanyl_cyclase"/>
</dbReference>
<dbReference type="PANTHER" id="PTHR44757">
    <property type="entry name" value="DIGUANYLATE CYCLASE DGCP"/>
    <property type="match status" value="1"/>
</dbReference>
<evidence type="ECO:0000256" key="2">
    <source>
        <dbReference type="SAM" id="Phobius"/>
    </source>
</evidence>
<feature type="domain" description="EAL" evidence="5">
    <location>
        <begin position="649"/>
        <end position="900"/>
    </location>
</feature>
<sequence>MRGRKLNRAPRKWGRRDTDVMSGGSFSFFNTRSRWAILAPVALIVLTVVSTAFYADHQQRLIVRDDSRRMVQERLDLIRTRLQGQINANIRLVQGLVAVISAEPDLDQKRFAALSQSLLGQGTPLRTIEAAPNFITSFVYPQTEAQSALGAQIFTTNERSILERKLKDQGRTVIRGPRPFASGGSGLSVILPVRTVSETGEPVFWGAVVGTIDLARLYDQSGLMDFDLPISIAISRAQESGRSSIIYGDTRVLEQYPVHMALDLGSDRWSIAAIPVEGWDAADSPSLVFRIIVTLLASAAIAGCLWVALLMRDRQRHYAALHVREEELSALSNRLGLALEASRIGVWEYEVNTGEIKWDQRMYEMYGMSPEQPVNDENWLTFIHPDDRAPVREKMRLALRTQMAQQAQFRVSCPHGSYRHLRSFGTAYTNPRGETSILGVSWDVTEDVALHEELLMARNRAEQQNEALDAARRRMEYNALHDALTGLPNRRYLDQYLTELSTDPEANQLAILHIDLDRFKEINDTLGHGAGDAMLRHTAVELRENVRGEDFVARIGGDEFVIVCLDAIADDQYLEMGQRLIGAINQPTLYAGQECRVGASVGVAVRADATISPQDLLINADIALYEAKRLGRNRVERYSDHLKTRNLIIKRTGDAILKSLADDDFTAYYQPQFDAHTLEINGVEALARWMHPERGIQPPAAFLDIAENLNVVAQIDARVLDHALLQLSRWRAADLGIERVSVNISAQRLFDENLISRLEQLDLIPGSVSFELLESISFDDTSHAVAASIERLRKLGIAIEIDDFGTGYASILSLLKLSPSRLKIDRELVGPVVDNPAQRRLIASIVDIARTFGIGIVAEGVETMEHVAILRDLGCHTLQGYALARPMDAQSLIEFAKQHRVKQDEMLLMRA</sequence>
<feature type="domain" description="GGDEF" evidence="6">
    <location>
        <begin position="507"/>
        <end position="640"/>
    </location>
</feature>
<dbReference type="EMBL" id="STGV01000005">
    <property type="protein sequence ID" value="THV21359.1"/>
    <property type="molecule type" value="Genomic_DNA"/>
</dbReference>
<evidence type="ECO:0000259" key="5">
    <source>
        <dbReference type="PROSITE" id="PS50883"/>
    </source>
</evidence>